<name>A0A2B7XKP6_9EURO</name>
<feature type="region of interest" description="Disordered" evidence="1">
    <location>
        <begin position="274"/>
        <end position="302"/>
    </location>
</feature>
<reference evidence="3 4" key="1">
    <citation type="submission" date="2017-10" db="EMBL/GenBank/DDBJ databases">
        <title>Comparative genomics in systemic dimorphic fungi from Ajellomycetaceae.</title>
        <authorList>
            <person name="Munoz J.F."/>
            <person name="Mcewen J.G."/>
            <person name="Clay O.K."/>
            <person name="Cuomo C.A."/>
        </authorList>
    </citation>
    <scope>NUCLEOTIDE SEQUENCE [LARGE SCALE GENOMIC DNA]</scope>
    <source>
        <strain evidence="3 4">UAMH130</strain>
    </source>
</reference>
<organism evidence="3 4">
    <name type="scientific">Blastomyces parvus</name>
    <dbReference type="NCBI Taxonomy" id="2060905"/>
    <lineage>
        <taxon>Eukaryota</taxon>
        <taxon>Fungi</taxon>
        <taxon>Dikarya</taxon>
        <taxon>Ascomycota</taxon>
        <taxon>Pezizomycotina</taxon>
        <taxon>Eurotiomycetes</taxon>
        <taxon>Eurotiomycetidae</taxon>
        <taxon>Onygenales</taxon>
        <taxon>Ajellomycetaceae</taxon>
        <taxon>Blastomyces</taxon>
    </lineage>
</organism>
<keyword evidence="2" id="KW-1133">Transmembrane helix</keyword>
<feature type="compositionally biased region" description="Pro residues" evidence="1">
    <location>
        <begin position="109"/>
        <end position="122"/>
    </location>
</feature>
<evidence type="ECO:0000313" key="3">
    <source>
        <dbReference type="EMBL" id="PGH09509.1"/>
    </source>
</evidence>
<dbReference type="EMBL" id="PDNC01000004">
    <property type="protein sequence ID" value="PGH09509.1"/>
    <property type="molecule type" value="Genomic_DNA"/>
</dbReference>
<feature type="compositionally biased region" description="Pro residues" evidence="1">
    <location>
        <begin position="137"/>
        <end position="148"/>
    </location>
</feature>
<feature type="transmembrane region" description="Helical" evidence="2">
    <location>
        <begin position="182"/>
        <end position="205"/>
    </location>
</feature>
<gene>
    <name evidence="3" type="ORF">GX51_00614</name>
</gene>
<sequence>MCRPDNTCFDDEWSGRSYHSYACTVSDWDNPKCPWRCFKRDKSNNYTFKTCDEDPSLIQCTVNSFTTCYPKTDVDYQTGSPTPAFTTLSNPDQPPAPPPRPTPQTTTLPKPPAPKSKSPNPPNRQNRQNSPNSPNYPNSPNPRNPPLPENSSQISAAASPTASGIPEQGPPLDDHNTKAIRIGVAVGVGVGVGFPLLVLAAMLIWRHSKRQAKHQQTAADIQVSPDSNAETMVTATCHKPSIMGPAARFPVELDSQLVPQAEADLPRYELEGGEVKCSNSHIQPEDPGKESGIEACENSKQK</sequence>
<feature type="compositionally biased region" description="Polar residues" evidence="1">
    <location>
        <begin position="79"/>
        <end position="88"/>
    </location>
</feature>
<dbReference type="Proteomes" id="UP000224080">
    <property type="component" value="Unassembled WGS sequence"/>
</dbReference>
<feature type="compositionally biased region" description="Pro residues" evidence="1">
    <location>
        <begin position="92"/>
        <end position="102"/>
    </location>
</feature>
<feature type="compositionally biased region" description="Low complexity" evidence="1">
    <location>
        <begin position="123"/>
        <end position="136"/>
    </location>
</feature>
<keyword evidence="2" id="KW-0812">Transmembrane</keyword>
<feature type="compositionally biased region" description="Polar residues" evidence="1">
    <location>
        <begin position="153"/>
        <end position="162"/>
    </location>
</feature>
<proteinExistence type="predicted"/>
<evidence type="ECO:0000256" key="1">
    <source>
        <dbReference type="SAM" id="MobiDB-lite"/>
    </source>
</evidence>
<feature type="compositionally biased region" description="Basic and acidic residues" evidence="1">
    <location>
        <begin position="283"/>
        <end position="302"/>
    </location>
</feature>
<keyword evidence="2" id="KW-0472">Membrane</keyword>
<accession>A0A2B7XKP6</accession>
<keyword evidence="4" id="KW-1185">Reference proteome</keyword>
<feature type="region of interest" description="Disordered" evidence="1">
    <location>
        <begin position="79"/>
        <end position="174"/>
    </location>
</feature>
<dbReference type="AlphaFoldDB" id="A0A2B7XKP6"/>
<protein>
    <submittedName>
        <fullName evidence="3">Uncharacterized protein</fullName>
    </submittedName>
</protein>
<evidence type="ECO:0000256" key="2">
    <source>
        <dbReference type="SAM" id="Phobius"/>
    </source>
</evidence>
<comment type="caution">
    <text evidence="3">The sequence shown here is derived from an EMBL/GenBank/DDBJ whole genome shotgun (WGS) entry which is preliminary data.</text>
</comment>
<evidence type="ECO:0000313" key="4">
    <source>
        <dbReference type="Proteomes" id="UP000224080"/>
    </source>
</evidence>